<feature type="domain" description="HTH cro/C1-type" evidence="1">
    <location>
        <begin position="15"/>
        <end position="69"/>
    </location>
</feature>
<organism evidence="2 3">
    <name type="scientific">Caballeronia sordidicola</name>
    <name type="common">Burkholderia sordidicola</name>
    <dbReference type="NCBI Taxonomy" id="196367"/>
    <lineage>
        <taxon>Bacteria</taxon>
        <taxon>Pseudomonadati</taxon>
        <taxon>Pseudomonadota</taxon>
        <taxon>Betaproteobacteria</taxon>
        <taxon>Burkholderiales</taxon>
        <taxon>Burkholderiaceae</taxon>
        <taxon>Caballeronia</taxon>
    </lineage>
</organism>
<comment type="caution">
    <text evidence="2">The sequence shown here is derived from an EMBL/GenBank/DDBJ whole genome shotgun (WGS) entry which is preliminary data.</text>
</comment>
<dbReference type="RefSeq" id="WP_089164841.1">
    <property type="nucleotide sequence ID" value="NZ_MTHB01000247.1"/>
</dbReference>
<dbReference type="PROSITE" id="PS50943">
    <property type="entry name" value="HTH_CROC1"/>
    <property type="match status" value="1"/>
</dbReference>
<dbReference type="SMART" id="SM00530">
    <property type="entry name" value="HTH_XRE"/>
    <property type="match status" value="1"/>
</dbReference>
<dbReference type="CDD" id="cd00093">
    <property type="entry name" value="HTH_XRE"/>
    <property type="match status" value="1"/>
</dbReference>
<dbReference type="InterPro" id="IPR001387">
    <property type="entry name" value="Cro/C1-type_HTH"/>
</dbReference>
<dbReference type="AlphaFoldDB" id="A0A226WQT4"/>
<evidence type="ECO:0000313" key="3">
    <source>
        <dbReference type="Proteomes" id="UP000214720"/>
    </source>
</evidence>
<evidence type="ECO:0000259" key="1">
    <source>
        <dbReference type="PROSITE" id="PS50943"/>
    </source>
</evidence>
<dbReference type="GO" id="GO:0003677">
    <property type="term" value="F:DNA binding"/>
    <property type="evidence" value="ECO:0007669"/>
    <property type="project" value="InterPro"/>
</dbReference>
<reference evidence="3" key="1">
    <citation type="submission" date="2017-01" db="EMBL/GenBank/DDBJ databases">
        <title>Genome Analysis of Deinococcus marmoris KOPRI26562.</title>
        <authorList>
            <person name="Kim J.H."/>
            <person name="Oh H.-M."/>
        </authorList>
    </citation>
    <scope>NUCLEOTIDE SEQUENCE [LARGE SCALE GENOMIC DNA]</scope>
    <source>
        <strain evidence="3">PAMC 26633</strain>
    </source>
</reference>
<dbReference type="InterPro" id="IPR010982">
    <property type="entry name" value="Lambda_DNA-bd_dom_sf"/>
</dbReference>
<accession>A0A226WQT4</accession>
<sequence>MDNTIGSTSALGTLIRAARMEQGLTRDTLANATGLSPKFISHVEAGKPTAQIGKVLQLLAELGVTLHAQTAVDIPRKTVLAATHRRRSSHGK</sequence>
<gene>
    <name evidence="2" type="ORF">BSU04_36710</name>
</gene>
<dbReference type="Gene3D" id="1.10.260.40">
    <property type="entry name" value="lambda repressor-like DNA-binding domains"/>
    <property type="match status" value="1"/>
</dbReference>
<dbReference type="EMBL" id="MTHB01000247">
    <property type="protein sequence ID" value="OXC73453.1"/>
    <property type="molecule type" value="Genomic_DNA"/>
</dbReference>
<dbReference type="SUPFAM" id="SSF47413">
    <property type="entry name" value="lambda repressor-like DNA-binding domains"/>
    <property type="match status" value="1"/>
</dbReference>
<name>A0A226WQT4_CABSO</name>
<protein>
    <submittedName>
        <fullName evidence="2">Transcriptional regulator</fullName>
    </submittedName>
</protein>
<dbReference type="Pfam" id="PF01381">
    <property type="entry name" value="HTH_3"/>
    <property type="match status" value="1"/>
</dbReference>
<dbReference type="OrthoDB" id="9156632at2"/>
<evidence type="ECO:0000313" key="2">
    <source>
        <dbReference type="EMBL" id="OXC73453.1"/>
    </source>
</evidence>
<proteinExistence type="predicted"/>
<dbReference type="Proteomes" id="UP000214720">
    <property type="component" value="Unassembled WGS sequence"/>
</dbReference>